<sequence length="197" mass="22793">MGGTPVRREIGTSRTRKLMRFKSVGIGNQRPNTPNLRCNRTSKRKSSMKRLTGDCRTGFLLLEQDKSLLVWILKSTELLRKSIPIIQNEEIVELENSIAELVDKETQTEKSIKANNILKRNKRMVGTPVRRDSNIGIARKSKRDRFKSVGIDTQQPNTLNLRYNRTTKAKSSMKRHSRSRRIFPIMTGLFQHLKLFN</sequence>
<evidence type="ECO:0000313" key="2">
    <source>
        <dbReference type="Proteomes" id="UP001054945"/>
    </source>
</evidence>
<keyword evidence="2" id="KW-1185">Reference proteome</keyword>
<accession>A0AAV4VJH4</accession>
<organism evidence="1 2">
    <name type="scientific">Caerostris extrusa</name>
    <name type="common">Bark spider</name>
    <name type="synonym">Caerostris bankana</name>
    <dbReference type="NCBI Taxonomy" id="172846"/>
    <lineage>
        <taxon>Eukaryota</taxon>
        <taxon>Metazoa</taxon>
        <taxon>Ecdysozoa</taxon>
        <taxon>Arthropoda</taxon>
        <taxon>Chelicerata</taxon>
        <taxon>Arachnida</taxon>
        <taxon>Araneae</taxon>
        <taxon>Araneomorphae</taxon>
        <taxon>Entelegynae</taxon>
        <taxon>Araneoidea</taxon>
        <taxon>Araneidae</taxon>
        <taxon>Caerostris</taxon>
    </lineage>
</organism>
<comment type="caution">
    <text evidence="1">The sequence shown here is derived from an EMBL/GenBank/DDBJ whole genome shotgun (WGS) entry which is preliminary data.</text>
</comment>
<name>A0AAV4VJH4_CAEEX</name>
<dbReference type="AlphaFoldDB" id="A0AAV4VJH4"/>
<dbReference type="Proteomes" id="UP001054945">
    <property type="component" value="Unassembled WGS sequence"/>
</dbReference>
<protein>
    <submittedName>
        <fullName evidence="1">Uncharacterized protein</fullName>
    </submittedName>
</protein>
<evidence type="ECO:0000313" key="1">
    <source>
        <dbReference type="EMBL" id="GIY70119.1"/>
    </source>
</evidence>
<dbReference type="EMBL" id="BPLR01014627">
    <property type="protein sequence ID" value="GIY70119.1"/>
    <property type="molecule type" value="Genomic_DNA"/>
</dbReference>
<proteinExistence type="predicted"/>
<reference evidence="1 2" key="1">
    <citation type="submission" date="2021-06" db="EMBL/GenBank/DDBJ databases">
        <title>Caerostris extrusa draft genome.</title>
        <authorList>
            <person name="Kono N."/>
            <person name="Arakawa K."/>
        </authorList>
    </citation>
    <scope>NUCLEOTIDE SEQUENCE [LARGE SCALE GENOMIC DNA]</scope>
</reference>
<gene>
    <name evidence="1" type="ORF">CEXT_743851</name>
</gene>